<name>A0AA41CC51_STEMA</name>
<evidence type="ECO:0008006" key="4">
    <source>
        <dbReference type="Google" id="ProtNLM"/>
    </source>
</evidence>
<organism evidence="2 3">
    <name type="scientific">Stenotrophomonas maltophilia</name>
    <name type="common">Pseudomonas maltophilia</name>
    <name type="synonym">Xanthomonas maltophilia</name>
    <dbReference type="NCBI Taxonomy" id="40324"/>
    <lineage>
        <taxon>Bacteria</taxon>
        <taxon>Pseudomonadati</taxon>
        <taxon>Pseudomonadota</taxon>
        <taxon>Gammaproteobacteria</taxon>
        <taxon>Lysobacterales</taxon>
        <taxon>Lysobacteraceae</taxon>
        <taxon>Stenotrophomonas</taxon>
        <taxon>Stenotrophomonas maltophilia group</taxon>
    </lineage>
</organism>
<comment type="caution">
    <text evidence="2">The sequence shown here is derived from an EMBL/GenBank/DDBJ whole genome shotgun (WGS) entry which is preliminary data.</text>
</comment>
<reference evidence="2" key="1">
    <citation type="submission" date="2020-11" db="EMBL/GenBank/DDBJ databases">
        <title>Enhanced detection system for hospital associated transmission using whole genome sequencing surveillance.</title>
        <authorList>
            <person name="Harrison L.H."/>
            <person name="Van Tyne D."/>
            <person name="Marsh J.W."/>
            <person name="Griffith M.P."/>
            <person name="Snyder D.J."/>
            <person name="Cooper V.S."/>
            <person name="Mustapha M."/>
        </authorList>
    </citation>
    <scope>NUCLEOTIDE SEQUENCE</scope>
    <source>
        <strain evidence="2">STEN00092</strain>
    </source>
</reference>
<dbReference type="Proteomes" id="UP000616785">
    <property type="component" value="Unassembled WGS sequence"/>
</dbReference>
<keyword evidence="1" id="KW-0812">Transmembrane</keyword>
<feature type="transmembrane region" description="Helical" evidence="1">
    <location>
        <begin position="115"/>
        <end position="138"/>
    </location>
</feature>
<evidence type="ECO:0000313" key="3">
    <source>
        <dbReference type="Proteomes" id="UP000616785"/>
    </source>
</evidence>
<feature type="transmembrane region" description="Helical" evidence="1">
    <location>
        <begin position="150"/>
        <end position="166"/>
    </location>
</feature>
<feature type="transmembrane region" description="Helical" evidence="1">
    <location>
        <begin position="12"/>
        <end position="30"/>
    </location>
</feature>
<protein>
    <recommendedName>
        <fullName evidence="4">Transmembrane protein</fullName>
    </recommendedName>
</protein>
<accession>A0AA41CC51</accession>
<evidence type="ECO:0000256" key="1">
    <source>
        <dbReference type="SAM" id="Phobius"/>
    </source>
</evidence>
<keyword evidence="1" id="KW-0472">Membrane</keyword>
<keyword evidence="1" id="KW-1133">Transmembrane helix</keyword>
<dbReference type="AlphaFoldDB" id="A0AA41CC51"/>
<dbReference type="EMBL" id="JADUNO010000100">
    <property type="protein sequence ID" value="MBH1641511.1"/>
    <property type="molecule type" value="Genomic_DNA"/>
</dbReference>
<proteinExistence type="predicted"/>
<sequence length="202" mass="22047">MEYALLKSLRALAPGLMILAYFDLTCKFTLGYEFSFWKMDASKLLLCGYIAGGVYGLLVGKWASEAAFGGVNERVRDRLISVVPDLRGKSWSEISPHFYALIDSDKSLEIKSKGVFFNGLLVTSAYCGIWISLAASILGSGLALGGKGGLVLHVSLVAVVLCYLLWRKSIKRHLELVDGQLNVIARRFVPQLVKSVNVGLGE</sequence>
<evidence type="ECO:0000313" key="2">
    <source>
        <dbReference type="EMBL" id="MBH1641511.1"/>
    </source>
</evidence>
<gene>
    <name evidence="2" type="ORF">I5U57_18920</name>
</gene>